<dbReference type="Proteomes" id="UP000629619">
    <property type="component" value="Unassembled WGS sequence"/>
</dbReference>
<evidence type="ECO:0000256" key="1">
    <source>
        <dbReference type="SAM" id="MobiDB-lite"/>
    </source>
</evidence>
<dbReference type="EMBL" id="BOMW01000111">
    <property type="protein sequence ID" value="GIF09883.1"/>
    <property type="molecule type" value="Genomic_DNA"/>
</dbReference>
<keyword evidence="3" id="KW-1185">Reference proteome</keyword>
<feature type="region of interest" description="Disordered" evidence="1">
    <location>
        <begin position="1"/>
        <end position="58"/>
    </location>
</feature>
<dbReference type="RefSeq" id="WP_203685169.1">
    <property type="nucleotide sequence ID" value="NZ_BOMW01000111.1"/>
</dbReference>
<accession>A0A919NEQ8</accession>
<comment type="caution">
    <text evidence="2">The sequence shown here is derived from an EMBL/GenBank/DDBJ whole genome shotgun (WGS) entry which is preliminary data.</text>
</comment>
<feature type="compositionally biased region" description="Basic and acidic residues" evidence="1">
    <location>
        <begin position="19"/>
        <end position="30"/>
    </location>
</feature>
<sequence>MSTLAADDTTESPLNPPSADKRQEIAEAVKKIPASWQPSPQPAPQIGWRVPRTSPTRPLYDALRSGNPGELGNVRLQGQTRPRIGDPDPAYPGRTIGSRAGGGSAVTPDHIIPIAEIINMKGFTKLNPDSMYAVTRAPLNYQWLSFSSNLSKSSRSVAAMTKVDPAWQAEQVALEKSIRPQLQELIQKLLKSQGKN</sequence>
<evidence type="ECO:0000313" key="2">
    <source>
        <dbReference type="EMBL" id="GIF09883.1"/>
    </source>
</evidence>
<name>A0A919NEQ8_9ACTN</name>
<organism evidence="2 3">
    <name type="scientific">Actinoplanes siamensis</name>
    <dbReference type="NCBI Taxonomy" id="1223317"/>
    <lineage>
        <taxon>Bacteria</taxon>
        <taxon>Bacillati</taxon>
        <taxon>Actinomycetota</taxon>
        <taxon>Actinomycetes</taxon>
        <taxon>Micromonosporales</taxon>
        <taxon>Micromonosporaceae</taxon>
        <taxon>Actinoplanes</taxon>
    </lineage>
</organism>
<reference evidence="2" key="1">
    <citation type="submission" date="2021-01" db="EMBL/GenBank/DDBJ databases">
        <title>Whole genome shotgun sequence of Actinoplanes siamensis NBRC 109076.</title>
        <authorList>
            <person name="Komaki H."/>
            <person name="Tamura T."/>
        </authorList>
    </citation>
    <scope>NUCLEOTIDE SEQUENCE</scope>
    <source>
        <strain evidence="2">NBRC 109076</strain>
    </source>
</reference>
<proteinExistence type="predicted"/>
<gene>
    <name evidence="2" type="ORF">Asi03nite_74210</name>
</gene>
<protein>
    <submittedName>
        <fullName evidence="2">Uncharacterized protein</fullName>
    </submittedName>
</protein>
<dbReference type="AlphaFoldDB" id="A0A919NEQ8"/>
<evidence type="ECO:0000313" key="3">
    <source>
        <dbReference type="Proteomes" id="UP000629619"/>
    </source>
</evidence>